<reference evidence="8 9" key="1">
    <citation type="submission" date="2018-11" db="EMBL/GenBank/DDBJ databases">
        <authorList>
            <consortium name="Pathogen Informatics"/>
        </authorList>
    </citation>
    <scope>NUCLEOTIDE SEQUENCE [LARGE SCALE GENOMIC DNA]</scope>
</reference>
<dbReference type="Pfam" id="PF00393">
    <property type="entry name" value="6PGD"/>
    <property type="match status" value="1"/>
</dbReference>
<dbReference type="InterPro" id="IPR006183">
    <property type="entry name" value="Pgluconate_DH"/>
</dbReference>
<evidence type="ECO:0000259" key="7">
    <source>
        <dbReference type="SMART" id="SM01350"/>
    </source>
</evidence>
<sequence>MSSLKNDRIAASKVFASPKSDRKSIIGEKAAFTEHIRKALYASKIISYAQGFMLLSEANRLFNWDLNFGAIALMWRGGCIIRSRFLGEIKNAFDSNPKLSNLLMDNFFLNALKECQVCCIFFSSHFSLHLFL</sequence>
<dbReference type="SUPFAM" id="SSF48179">
    <property type="entry name" value="6-phosphogluconate dehydrogenase C-terminal domain-like"/>
    <property type="match status" value="1"/>
</dbReference>
<evidence type="ECO:0000256" key="5">
    <source>
        <dbReference type="ARBA" id="ARBA00023064"/>
    </source>
</evidence>
<dbReference type="UniPathway" id="UPA00115">
    <property type="reaction ID" value="UER00410"/>
</dbReference>
<evidence type="ECO:0000256" key="1">
    <source>
        <dbReference type="ARBA" id="ARBA00004874"/>
    </source>
</evidence>
<dbReference type="EC" id="1.1.1.44" evidence="3"/>
<gene>
    <name evidence="8" type="ORF">GPUH_LOCUS16747</name>
</gene>
<dbReference type="Proteomes" id="UP000271098">
    <property type="component" value="Unassembled WGS sequence"/>
</dbReference>
<dbReference type="EMBL" id="UYRT01084180">
    <property type="protein sequence ID" value="VDN28471.1"/>
    <property type="molecule type" value="Genomic_DNA"/>
</dbReference>
<proteinExistence type="inferred from homology"/>
<comment type="pathway">
    <text evidence="1">Carbohydrate degradation; pentose phosphate pathway; D-ribulose 5-phosphate from D-glucose 6-phosphate (oxidative stage): step 3/3.</text>
</comment>
<evidence type="ECO:0000313" key="9">
    <source>
        <dbReference type="Proteomes" id="UP000271098"/>
    </source>
</evidence>
<evidence type="ECO:0000256" key="3">
    <source>
        <dbReference type="ARBA" id="ARBA00013011"/>
    </source>
</evidence>
<dbReference type="GO" id="GO:0004616">
    <property type="term" value="F:phosphogluconate dehydrogenase (decarboxylating) activity"/>
    <property type="evidence" value="ECO:0007669"/>
    <property type="project" value="UniProtKB-EC"/>
</dbReference>
<organism evidence="8 9">
    <name type="scientific">Gongylonema pulchrum</name>
    <dbReference type="NCBI Taxonomy" id="637853"/>
    <lineage>
        <taxon>Eukaryota</taxon>
        <taxon>Metazoa</taxon>
        <taxon>Ecdysozoa</taxon>
        <taxon>Nematoda</taxon>
        <taxon>Chromadorea</taxon>
        <taxon>Rhabditida</taxon>
        <taxon>Spirurina</taxon>
        <taxon>Spiruromorpha</taxon>
        <taxon>Spiruroidea</taxon>
        <taxon>Gongylonematidae</taxon>
        <taxon>Gongylonema</taxon>
    </lineage>
</organism>
<dbReference type="OrthoDB" id="434986at2759"/>
<dbReference type="InterPro" id="IPR008927">
    <property type="entry name" value="6-PGluconate_DH-like_C_sf"/>
</dbReference>
<dbReference type="SMART" id="SM01350">
    <property type="entry name" value="6PGD"/>
    <property type="match status" value="1"/>
</dbReference>
<evidence type="ECO:0000256" key="2">
    <source>
        <dbReference type="ARBA" id="ARBA00008419"/>
    </source>
</evidence>
<keyword evidence="4" id="KW-0560">Oxidoreductase</keyword>
<comment type="similarity">
    <text evidence="2">Belongs to the 6-phosphogluconate dehydrogenase family.</text>
</comment>
<name>A0A3P7NB12_9BILA</name>
<dbReference type="GO" id="GO:0006098">
    <property type="term" value="P:pentose-phosphate shunt"/>
    <property type="evidence" value="ECO:0007669"/>
    <property type="project" value="UniProtKB-UniPathway"/>
</dbReference>
<dbReference type="PANTHER" id="PTHR11811">
    <property type="entry name" value="6-PHOSPHOGLUCONATE DEHYDROGENASE"/>
    <property type="match status" value="1"/>
</dbReference>
<dbReference type="InterPro" id="IPR006114">
    <property type="entry name" value="6PGDH_C"/>
</dbReference>
<keyword evidence="9" id="KW-1185">Reference proteome</keyword>
<dbReference type="InterPro" id="IPR013328">
    <property type="entry name" value="6PGD_dom2"/>
</dbReference>
<accession>A0A3P7NB12</accession>
<keyword evidence="6" id="KW-0570">Pentose shunt</keyword>
<evidence type="ECO:0000256" key="6">
    <source>
        <dbReference type="ARBA" id="ARBA00023126"/>
    </source>
</evidence>
<evidence type="ECO:0000313" key="8">
    <source>
        <dbReference type="EMBL" id="VDN28471.1"/>
    </source>
</evidence>
<dbReference type="GO" id="GO:0019521">
    <property type="term" value="P:D-gluconate metabolic process"/>
    <property type="evidence" value="ECO:0007669"/>
    <property type="project" value="UniProtKB-KW"/>
</dbReference>
<evidence type="ECO:0000256" key="4">
    <source>
        <dbReference type="ARBA" id="ARBA00023002"/>
    </source>
</evidence>
<protein>
    <recommendedName>
        <fullName evidence="3">phosphogluconate dehydrogenase (NADP(+)-dependent, decarboxylating)</fullName>
        <ecNumber evidence="3">1.1.1.44</ecNumber>
    </recommendedName>
</protein>
<dbReference type="Gene3D" id="1.10.1040.10">
    <property type="entry name" value="N-(1-d-carboxylethyl)-l-norvaline Dehydrogenase, domain 2"/>
    <property type="match status" value="1"/>
</dbReference>
<feature type="domain" description="6-phosphogluconate dehydrogenase C-terminal" evidence="7">
    <location>
        <begin position="1"/>
        <end position="130"/>
    </location>
</feature>
<dbReference type="AlphaFoldDB" id="A0A3P7NB12"/>
<keyword evidence="5" id="KW-0311">Gluconate utilization</keyword>